<evidence type="ECO:0000313" key="3">
    <source>
        <dbReference type="Proteomes" id="UP000321907"/>
    </source>
</evidence>
<comment type="caution">
    <text evidence="2">The sequence shown here is derived from an EMBL/GenBank/DDBJ whole genome shotgun (WGS) entry which is preliminary data.</text>
</comment>
<keyword evidence="3" id="KW-1185">Reference proteome</keyword>
<organism evidence="2 3">
    <name type="scientific">Neolewinella aurantiaca</name>
    <dbReference type="NCBI Taxonomy" id="2602767"/>
    <lineage>
        <taxon>Bacteria</taxon>
        <taxon>Pseudomonadati</taxon>
        <taxon>Bacteroidota</taxon>
        <taxon>Saprospiria</taxon>
        <taxon>Saprospirales</taxon>
        <taxon>Lewinellaceae</taxon>
        <taxon>Neolewinella</taxon>
    </lineage>
</organism>
<evidence type="ECO:0000313" key="2">
    <source>
        <dbReference type="EMBL" id="TXF90519.1"/>
    </source>
</evidence>
<dbReference type="EMBL" id="VOXD01000006">
    <property type="protein sequence ID" value="TXF90519.1"/>
    <property type="molecule type" value="Genomic_DNA"/>
</dbReference>
<sequence length="286" mass="32490">MRCLLPFVFLAFTSALSAQSIADTVYSRWGQPESIRYYSLIDVEELSPAERFQRGIKPGDGTENIRQLDSIYVIDEDKAGTLFKGSEMHELPGAPARRAGNAVKKAKKADSSFTATDYVEGRAGMLVQRKVMTGKSVEDIKRLDDSPEIELIDKMGAGKEAIVAKVRIPEGSTQRKLILDLGEGEKREKLYSIRGYHLNETDFKPEQELTEEQTWRAEGRNYLYLRLRSTEKLLYISQGETRYKPVPVGRQLDEVYLKGLATGKYLLEIIDLGTQEKRYHWLMIGN</sequence>
<dbReference type="AlphaFoldDB" id="A0A5C7FV44"/>
<gene>
    <name evidence="2" type="ORF">FUA23_05310</name>
</gene>
<dbReference type="RefSeq" id="WP_147929691.1">
    <property type="nucleotide sequence ID" value="NZ_VOXD01000006.1"/>
</dbReference>
<keyword evidence="1" id="KW-0732">Signal</keyword>
<accession>A0A5C7FV44</accession>
<reference evidence="2 3" key="1">
    <citation type="submission" date="2019-08" db="EMBL/GenBank/DDBJ databases">
        <title>Lewinella sp. strain SSH13 Genome sequencing and assembly.</title>
        <authorList>
            <person name="Kim I."/>
        </authorList>
    </citation>
    <scope>NUCLEOTIDE SEQUENCE [LARGE SCALE GENOMIC DNA]</scope>
    <source>
        <strain evidence="2 3">SSH13</strain>
    </source>
</reference>
<dbReference type="OrthoDB" id="1494842at2"/>
<proteinExistence type="predicted"/>
<feature type="signal peptide" evidence="1">
    <location>
        <begin position="1"/>
        <end position="18"/>
    </location>
</feature>
<dbReference type="Proteomes" id="UP000321907">
    <property type="component" value="Unassembled WGS sequence"/>
</dbReference>
<feature type="chain" id="PRO_5022793251" evidence="1">
    <location>
        <begin position="19"/>
        <end position="286"/>
    </location>
</feature>
<name>A0A5C7FV44_9BACT</name>
<evidence type="ECO:0000256" key="1">
    <source>
        <dbReference type="SAM" id="SignalP"/>
    </source>
</evidence>
<protein>
    <submittedName>
        <fullName evidence="2">Uncharacterized protein</fullName>
    </submittedName>
</protein>